<geneLocation type="mitochondrion" evidence="1"/>
<proteinExistence type="predicted"/>
<gene>
    <name evidence="1" type="primary">rps8</name>
</gene>
<dbReference type="AlphaFoldDB" id="A0A5P8DJT6"/>
<dbReference type="SUPFAM" id="SSF56047">
    <property type="entry name" value="Ribosomal protein S8"/>
    <property type="match status" value="1"/>
</dbReference>
<name>A0A5P8DJT6_9EUKA</name>
<keyword evidence="1" id="KW-0496">Mitochondrion</keyword>
<dbReference type="GO" id="GO:0003735">
    <property type="term" value="F:structural constituent of ribosome"/>
    <property type="evidence" value="ECO:0007669"/>
    <property type="project" value="InterPro"/>
</dbReference>
<accession>A0A5P8DJT6</accession>
<keyword evidence="1" id="KW-0687">Ribonucleoprotein</keyword>
<keyword evidence="1" id="KW-0689">Ribosomal protein</keyword>
<dbReference type="GO" id="GO:0006412">
    <property type="term" value="P:translation"/>
    <property type="evidence" value="ECO:0007669"/>
    <property type="project" value="InterPro"/>
</dbReference>
<organism evidence="1">
    <name type="scientific">Rhizaria sp</name>
    <dbReference type="NCBI Taxonomy" id="2204297"/>
    <lineage>
        <taxon>Eukaryota</taxon>
        <taxon>Sar</taxon>
        <taxon>Rhizaria</taxon>
    </lineage>
</organism>
<reference evidence="1" key="1">
    <citation type="submission" date="2019-06" db="EMBL/GenBank/DDBJ databases">
        <authorList>
            <person name="Wideman J.G."/>
            <person name="Richards T.A."/>
        </authorList>
    </citation>
    <scope>NUCLEOTIDE SEQUENCE</scope>
</reference>
<dbReference type="GO" id="GO:0005840">
    <property type="term" value="C:ribosome"/>
    <property type="evidence" value="ECO:0007669"/>
    <property type="project" value="UniProtKB-KW"/>
</dbReference>
<protein>
    <submittedName>
        <fullName evidence="1">Ribosomal protein S8</fullName>
    </submittedName>
</protein>
<evidence type="ECO:0000313" key="1">
    <source>
        <dbReference type="EMBL" id="QFP99044.1"/>
    </source>
</evidence>
<sequence length="125" mass="14706">MLSIHRFKLVLAKIKIAQLTYKKILKIKLFSIDLRLLNILWRNGYIYGYSKINGFYFIYLKYNLQGKGLLSSVIFLNKNLSRNQIYNLLMMDPYYCYFIMSIKGFIFVSVKNPIINCGGKLIAKL</sequence>
<dbReference type="InterPro" id="IPR035987">
    <property type="entry name" value="Ribosomal_uS8_sf"/>
</dbReference>
<dbReference type="EMBL" id="MN082144">
    <property type="protein sequence ID" value="QFP99044.1"/>
    <property type="molecule type" value="Genomic_DNA"/>
</dbReference>